<comment type="caution">
    <text evidence="4">The sequence shown here is derived from an EMBL/GenBank/DDBJ whole genome shotgun (WGS) entry which is preliminary data.</text>
</comment>
<dbReference type="EMBL" id="JAAZSR010000001">
    <property type="protein sequence ID" value="NKX49002.1"/>
    <property type="molecule type" value="Genomic_DNA"/>
</dbReference>
<gene>
    <name evidence="4" type="ORF">HER39_00040</name>
</gene>
<keyword evidence="5" id="KW-1185">Reference proteome</keyword>
<name>A0ABX1JI21_9MICC</name>
<evidence type="ECO:0000259" key="3">
    <source>
        <dbReference type="Pfam" id="PF05532"/>
    </source>
</evidence>
<protein>
    <submittedName>
        <fullName evidence="4">CsbD family protein</fullName>
    </submittedName>
</protein>
<dbReference type="InterPro" id="IPR008462">
    <property type="entry name" value="CsbD"/>
</dbReference>
<feature type="region of interest" description="Disordered" evidence="2">
    <location>
        <begin position="1"/>
        <end position="75"/>
    </location>
</feature>
<evidence type="ECO:0000313" key="4">
    <source>
        <dbReference type="EMBL" id="NKX49002.1"/>
    </source>
</evidence>
<sequence>MGMGDKFDAAKDKIKGKVDEAVGKATDDTSRTLKGRAEQARGEAKDTVADARAHLREDADRAGDHLDDTEGGNRL</sequence>
<dbReference type="Proteomes" id="UP000523795">
    <property type="component" value="Unassembled WGS sequence"/>
</dbReference>
<comment type="similarity">
    <text evidence="1">Belongs to the UPF0337 (CsbD) family.</text>
</comment>
<evidence type="ECO:0000256" key="1">
    <source>
        <dbReference type="ARBA" id="ARBA00009129"/>
    </source>
</evidence>
<proteinExistence type="inferred from homology"/>
<accession>A0ABX1JI21</accession>
<evidence type="ECO:0000256" key="2">
    <source>
        <dbReference type="SAM" id="MobiDB-lite"/>
    </source>
</evidence>
<dbReference type="SUPFAM" id="SSF69047">
    <property type="entry name" value="Hypothetical protein YjbJ"/>
    <property type="match status" value="1"/>
</dbReference>
<dbReference type="InterPro" id="IPR036629">
    <property type="entry name" value="YjbJ_sf"/>
</dbReference>
<dbReference type="Pfam" id="PF05532">
    <property type="entry name" value="CsbD"/>
    <property type="match status" value="1"/>
</dbReference>
<organism evidence="4 5">
    <name type="scientific">Arthrobacter deserti</name>
    <dbReference type="NCBI Taxonomy" id="1742687"/>
    <lineage>
        <taxon>Bacteria</taxon>
        <taxon>Bacillati</taxon>
        <taxon>Actinomycetota</taxon>
        <taxon>Actinomycetes</taxon>
        <taxon>Micrococcales</taxon>
        <taxon>Micrococcaceae</taxon>
        <taxon>Arthrobacter</taxon>
    </lineage>
</organism>
<evidence type="ECO:0000313" key="5">
    <source>
        <dbReference type="Proteomes" id="UP000523795"/>
    </source>
</evidence>
<dbReference type="Gene3D" id="1.10.1470.10">
    <property type="entry name" value="YjbJ"/>
    <property type="match status" value="1"/>
</dbReference>
<reference evidence="4 5" key="1">
    <citation type="submission" date="2020-04" db="EMBL/GenBank/DDBJ databases">
        <authorList>
            <person name="Liu S."/>
        </authorList>
    </citation>
    <scope>NUCLEOTIDE SEQUENCE [LARGE SCALE GENOMIC DNA]</scope>
    <source>
        <strain evidence="4 5">CGMCC 1.15091</strain>
    </source>
</reference>
<feature type="domain" description="CsbD-like" evidence="3">
    <location>
        <begin position="5"/>
        <end position="52"/>
    </location>
</feature>